<dbReference type="Proteomes" id="UP000827549">
    <property type="component" value="Chromosome 3"/>
</dbReference>
<sequence>MSRILHANRTMQHKAPPILHKIEGRRTALTKPPSARDLYGGKYPRLVGVPDKEVAEFLDNDMRNDRYPVLWVDDNLYRSYKEDLFDRPRKLMDPVLGHLHLHPRFAWLLPFLKPLPRLAVDDKAQKYIDEHVHDWAAYLYEGQIPCDRCLSIAQNHQDEPCPCFFVNLGGVNKKQGVQAYKLNCYRCAQVNEACTFTVGQGQIVFRRIQLYARFVSNPTRDMSLEQMVWWPGMVKGPATEASPTVLDNPDERRRPAKWDAPSTAQPASGIEERRRKRPKRGAVTSDGGATHVLPSLSGATDLHSAHVQASVSDGDNGLDSGTIPQLHAEDQAKRGQRGSSDTASGGTQQKRKRESTPLEDVRNESAATRADNPKAAVNQVGSLLKLASDSK</sequence>
<protein>
    <submittedName>
        <fullName evidence="2">Uncharacterized protein</fullName>
    </submittedName>
</protein>
<dbReference type="EMBL" id="CP086716">
    <property type="protein sequence ID" value="WOO81563.1"/>
    <property type="molecule type" value="Genomic_DNA"/>
</dbReference>
<keyword evidence="3" id="KW-1185">Reference proteome</keyword>
<organism evidence="2 3">
    <name type="scientific">Vanrija pseudolonga</name>
    <dbReference type="NCBI Taxonomy" id="143232"/>
    <lineage>
        <taxon>Eukaryota</taxon>
        <taxon>Fungi</taxon>
        <taxon>Dikarya</taxon>
        <taxon>Basidiomycota</taxon>
        <taxon>Agaricomycotina</taxon>
        <taxon>Tremellomycetes</taxon>
        <taxon>Trichosporonales</taxon>
        <taxon>Trichosporonaceae</taxon>
        <taxon>Vanrija</taxon>
    </lineage>
</organism>
<proteinExistence type="predicted"/>
<gene>
    <name evidence="2" type="ORF">LOC62_03G005085</name>
</gene>
<feature type="region of interest" description="Disordered" evidence="1">
    <location>
        <begin position="239"/>
        <end position="296"/>
    </location>
</feature>
<dbReference type="RefSeq" id="XP_062627595.1">
    <property type="nucleotide sequence ID" value="XM_062771611.1"/>
</dbReference>
<evidence type="ECO:0000313" key="3">
    <source>
        <dbReference type="Proteomes" id="UP000827549"/>
    </source>
</evidence>
<feature type="region of interest" description="Disordered" evidence="1">
    <location>
        <begin position="328"/>
        <end position="376"/>
    </location>
</feature>
<evidence type="ECO:0000256" key="1">
    <source>
        <dbReference type="SAM" id="MobiDB-lite"/>
    </source>
</evidence>
<evidence type="ECO:0000313" key="2">
    <source>
        <dbReference type="EMBL" id="WOO81563.1"/>
    </source>
</evidence>
<feature type="compositionally biased region" description="Polar residues" evidence="1">
    <location>
        <begin position="337"/>
        <end position="348"/>
    </location>
</feature>
<reference evidence="2" key="1">
    <citation type="submission" date="2023-10" db="EMBL/GenBank/DDBJ databases">
        <authorList>
            <person name="Noh H."/>
        </authorList>
    </citation>
    <scope>NUCLEOTIDE SEQUENCE</scope>
    <source>
        <strain evidence="2">DUCC4014</strain>
    </source>
</reference>
<accession>A0AAF0YDL5</accession>
<name>A0AAF0YDL5_9TREE</name>
<feature type="compositionally biased region" description="Basic and acidic residues" evidence="1">
    <location>
        <begin position="354"/>
        <end position="363"/>
    </location>
</feature>
<dbReference type="GeneID" id="87808316"/>
<dbReference type="AlphaFoldDB" id="A0AAF0YDL5"/>